<proteinExistence type="predicted"/>
<reference evidence="1 2" key="1">
    <citation type="journal article" date="2017" name="Antonie Van Leeuwenhoek">
        <title>Rhizobium rhizosphaerae sp. nov., a novel species isolated from rice rhizosphere.</title>
        <authorList>
            <person name="Zhao J.J."/>
            <person name="Zhang J."/>
            <person name="Zhang R.J."/>
            <person name="Zhang C.W."/>
            <person name="Yin H.Q."/>
            <person name="Zhang X.X."/>
        </authorList>
    </citation>
    <scope>NUCLEOTIDE SEQUENCE [LARGE SCALE GENOMIC DNA]</scope>
    <source>
        <strain evidence="1 2">RD15</strain>
    </source>
</reference>
<accession>A0ABX3PER3</accession>
<comment type="caution">
    <text evidence="1">The sequence shown here is derived from an EMBL/GenBank/DDBJ whole genome shotgun (WGS) entry which is preliminary data.</text>
</comment>
<evidence type="ECO:0000313" key="1">
    <source>
        <dbReference type="EMBL" id="OQP86552.1"/>
    </source>
</evidence>
<protein>
    <submittedName>
        <fullName evidence="1">Uncharacterized protein</fullName>
    </submittedName>
</protein>
<sequence length="78" mass="8377">MLLTNWHVFPEAANARGAGANFLYEQGDTGLARGITFELDPDALFHADQKLDFAIVAVKPTAVTGELLSSLQFLSING</sequence>
<gene>
    <name evidence="1" type="ORF">BTR14_08825</name>
</gene>
<evidence type="ECO:0000313" key="2">
    <source>
        <dbReference type="Proteomes" id="UP000192652"/>
    </source>
</evidence>
<name>A0ABX3PER3_9HYPH</name>
<dbReference type="Proteomes" id="UP000192652">
    <property type="component" value="Unassembled WGS sequence"/>
</dbReference>
<organism evidence="1 2">
    <name type="scientific">Xaviernesmea rhizosphaerae</name>
    <dbReference type="NCBI Taxonomy" id="1672749"/>
    <lineage>
        <taxon>Bacteria</taxon>
        <taxon>Pseudomonadati</taxon>
        <taxon>Pseudomonadota</taxon>
        <taxon>Alphaproteobacteria</taxon>
        <taxon>Hyphomicrobiales</taxon>
        <taxon>Rhizobiaceae</taxon>
        <taxon>Rhizobium/Agrobacterium group</taxon>
        <taxon>Xaviernesmea</taxon>
    </lineage>
</organism>
<dbReference type="EMBL" id="MSPX01000006">
    <property type="protein sequence ID" value="OQP86552.1"/>
    <property type="molecule type" value="Genomic_DNA"/>
</dbReference>
<keyword evidence="2" id="KW-1185">Reference proteome</keyword>